<comment type="caution">
    <text evidence="2">The sequence shown here is derived from an EMBL/GenBank/DDBJ whole genome shotgun (WGS) entry which is preliminary data.</text>
</comment>
<dbReference type="InterPro" id="IPR001849">
    <property type="entry name" value="PH_domain"/>
</dbReference>
<evidence type="ECO:0000313" key="3">
    <source>
        <dbReference type="Proteomes" id="UP001470230"/>
    </source>
</evidence>
<keyword evidence="3" id="KW-1185">Reference proteome</keyword>
<organism evidence="2 3">
    <name type="scientific">Tritrichomonas musculus</name>
    <dbReference type="NCBI Taxonomy" id="1915356"/>
    <lineage>
        <taxon>Eukaryota</taxon>
        <taxon>Metamonada</taxon>
        <taxon>Parabasalia</taxon>
        <taxon>Tritrichomonadida</taxon>
        <taxon>Tritrichomonadidae</taxon>
        <taxon>Tritrichomonas</taxon>
    </lineage>
</organism>
<dbReference type="InterPro" id="IPR011993">
    <property type="entry name" value="PH-like_dom_sf"/>
</dbReference>
<dbReference type="InterPro" id="IPR011990">
    <property type="entry name" value="TPR-like_helical_dom_sf"/>
</dbReference>
<dbReference type="PROSITE" id="PS50003">
    <property type="entry name" value="PH_DOMAIN"/>
    <property type="match status" value="1"/>
</dbReference>
<dbReference type="PANTHER" id="PTHR12601:SF6">
    <property type="entry name" value="CLUSTERED MITOCHONDRIA PROTEIN HOMOLOG"/>
    <property type="match status" value="1"/>
</dbReference>
<name>A0ABR2JK68_9EUKA</name>
<gene>
    <name evidence="2" type="ORF">M9Y10_004832</name>
</gene>
<dbReference type="SUPFAM" id="SSF50729">
    <property type="entry name" value="PH domain-like"/>
    <property type="match status" value="1"/>
</dbReference>
<dbReference type="Proteomes" id="UP001470230">
    <property type="component" value="Unassembled WGS sequence"/>
</dbReference>
<dbReference type="Pfam" id="PF00169">
    <property type="entry name" value="PH"/>
    <property type="match status" value="1"/>
</dbReference>
<dbReference type="PANTHER" id="PTHR12601">
    <property type="entry name" value="EUKARYOTIC TRANSLATION INITIATION FACTOR 3 SUBUNIT EIF-3"/>
    <property type="match status" value="1"/>
</dbReference>
<proteinExistence type="predicted"/>
<dbReference type="EMBL" id="JAPFFF010000011">
    <property type="protein sequence ID" value="KAK8878069.1"/>
    <property type="molecule type" value="Genomic_DNA"/>
</dbReference>
<evidence type="ECO:0000313" key="2">
    <source>
        <dbReference type="EMBL" id="KAK8878069.1"/>
    </source>
</evidence>
<protein>
    <recommendedName>
        <fullName evidence="1">PH domain-containing protein</fullName>
    </recommendedName>
</protein>
<sequence length="841" mass="96571">MSKMEGFLMKKGWFNNWKMRYVTCSENVLAIFKTKDDNQTKNTFNVIDCNVKRIDPKRWNRKFVFRLKVADKRMYLAAEDENSLNKWFNAIKGRVQRASLLGANALRCATNDRRRSTMASLSRTDIQNLVEFQLTEYLKSYNKAIESSTDPEAQFKFAETCGEFLSICHSHAKNCFSLNEIKAVPGIEANFILPNERKHILKRMKELSRLFSLHVKDVYFPLQCLIDYAGKTIFLETKVEGTDQLSPENSQKLIDIGLDLEKTKAVQDSEGRLWILSAKFKTLNEKKIDIAKFVHELDYMQIFVFDSQSLSDAMRSHQVAISKLPQLAEMTTIPAIRVLFQVEMIARTCKHIILDRLTEIDKLQWTQEIVKYFNLILGNNNESEEFWKETLTPMIKEKYDVEIDKHIPMLHMPQLFISLQFHTGFDFKDISDYDFTQEQPILLEHLTSMNAVPHHFFVEICTSLRNIPEDPYKSLMNGFYNDAVLSLNNKVSLFQSIYGDENIFVASGLSQLSLAYLGLGDIGKAELCARGSIGAGRHYHCALIPAYITLITTCKPEEVDKYTDESLKIVNFQLGENHWFVADILIASSSAHQNANDLNTATKLAQSAAEIVHPLLGSAHPKTARCSLLQGRIQRVLGNFANAQPLIQQALFSMTSAFGPNSVQVAECEFELADVLFDSGKSEEAEAEALKAYKIRQKMFEPDNSLVINCIQQLALIYDTLNEVDKAFEYYRILINFLKNLEDETIFEEMVKVMKNILCLFFRSFGITQRQTVNRIRRKEVSSDEMKSLFQKLIDNDPIDYSKDLFEKYQKNGDPSDFDSLAAIYHIAMDDISKLTWLEDH</sequence>
<accession>A0ABR2JK68</accession>
<dbReference type="Gene3D" id="1.25.40.10">
    <property type="entry name" value="Tetratricopeptide repeat domain"/>
    <property type="match status" value="1"/>
</dbReference>
<dbReference type="Pfam" id="PF12807">
    <property type="entry name" value="eIF3_p135"/>
    <property type="match status" value="1"/>
</dbReference>
<feature type="domain" description="PH" evidence="1">
    <location>
        <begin position="1"/>
        <end position="96"/>
    </location>
</feature>
<dbReference type="SMART" id="SM00233">
    <property type="entry name" value="PH"/>
    <property type="match status" value="1"/>
</dbReference>
<dbReference type="InterPro" id="IPR027523">
    <property type="entry name" value="CLU_prot"/>
</dbReference>
<dbReference type="InterPro" id="IPR033646">
    <property type="entry name" value="CLU-central"/>
</dbReference>
<evidence type="ECO:0000259" key="1">
    <source>
        <dbReference type="PROSITE" id="PS50003"/>
    </source>
</evidence>
<reference evidence="2 3" key="1">
    <citation type="submission" date="2024-04" db="EMBL/GenBank/DDBJ databases">
        <title>Tritrichomonas musculus Genome.</title>
        <authorList>
            <person name="Alves-Ferreira E."/>
            <person name="Grigg M."/>
            <person name="Lorenzi H."/>
            <person name="Galac M."/>
        </authorList>
    </citation>
    <scope>NUCLEOTIDE SEQUENCE [LARGE SCALE GENOMIC DNA]</scope>
    <source>
        <strain evidence="2 3">EAF2021</strain>
    </source>
</reference>
<dbReference type="Gene3D" id="2.30.29.30">
    <property type="entry name" value="Pleckstrin-homology domain (PH domain)/Phosphotyrosine-binding domain (PTB)"/>
    <property type="match status" value="1"/>
</dbReference>
<dbReference type="SUPFAM" id="SSF48452">
    <property type="entry name" value="TPR-like"/>
    <property type="match status" value="2"/>
</dbReference>
<dbReference type="Pfam" id="PF13424">
    <property type="entry name" value="TPR_12"/>
    <property type="match status" value="1"/>
</dbReference>